<gene>
    <name evidence="2" type="ORF">EI998_02695</name>
</gene>
<keyword evidence="1" id="KW-0472">Membrane</keyword>
<comment type="caution">
    <text evidence="2">The sequence shown here is derived from an EMBL/GenBank/DDBJ whole genome shotgun (WGS) entry which is preliminary data.</text>
</comment>
<name>A0A3R8R9D0_STRSU</name>
<organism evidence="2 3">
    <name type="scientific">Streptococcus suis</name>
    <dbReference type="NCBI Taxonomy" id="1307"/>
    <lineage>
        <taxon>Bacteria</taxon>
        <taxon>Bacillati</taxon>
        <taxon>Bacillota</taxon>
        <taxon>Bacilli</taxon>
        <taxon>Lactobacillales</taxon>
        <taxon>Streptococcaceae</taxon>
        <taxon>Streptococcus</taxon>
    </lineage>
</organism>
<dbReference type="Proteomes" id="UP000274117">
    <property type="component" value="Unassembled WGS sequence"/>
</dbReference>
<evidence type="ECO:0000313" key="3">
    <source>
        <dbReference type="Proteomes" id="UP000274117"/>
    </source>
</evidence>
<keyword evidence="1" id="KW-0812">Transmembrane</keyword>
<keyword evidence="1" id="KW-1133">Transmembrane helix</keyword>
<reference evidence="2 3" key="2">
    <citation type="submission" date="2018-12" db="EMBL/GenBank/DDBJ databases">
        <title>Whole-genome sequences of fifteen clinical Streptococcus suis strains isolated from pigs between 2006 and 2018.</title>
        <authorList>
            <person name="Stevens M.J.A."/>
            <person name="Cernela N."/>
            <person name="Spoerry Serrano N."/>
            <person name="Schmitt S."/>
            <person name="Schrenzel J."/>
            <person name="Stephan R."/>
        </authorList>
    </citation>
    <scope>NUCLEOTIDE SEQUENCE [LARGE SCALE GENOMIC DNA]</scope>
    <source>
        <strain evidence="2 3">PP422</strain>
    </source>
</reference>
<dbReference type="EMBL" id="RSDO01000004">
    <property type="protein sequence ID" value="RRR54205.1"/>
    <property type="molecule type" value="Genomic_DNA"/>
</dbReference>
<dbReference type="AlphaFoldDB" id="A0A3R8R9D0"/>
<sequence length="31" mass="3473">MTHPVKFLIVGLAVASVICLFLWKKKEEGQS</sequence>
<feature type="transmembrane region" description="Helical" evidence="1">
    <location>
        <begin position="6"/>
        <end position="23"/>
    </location>
</feature>
<protein>
    <submittedName>
        <fullName evidence="2">LPXTG cell wall anchor domain-containing protein</fullName>
    </submittedName>
</protein>
<accession>A0A3R8R9D0</accession>
<evidence type="ECO:0000256" key="1">
    <source>
        <dbReference type="SAM" id="Phobius"/>
    </source>
</evidence>
<proteinExistence type="predicted"/>
<evidence type="ECO:0000313" key="2">
    <source>
        <dbReference type="EMBL" id="RRR54205.1"/>
    </source>
</evidence>
<dbReference type="NCBIfam" id="TIGR01167">
    <property type="entry name" value="LPXTG_anchor"/>
    <property type="match status" value="1"/>
</dbReference>
<reference evidence="2 3" key="1">
    <citation type="submission" date="2018-11" db="EMBL/GenBank/DDBJ databases">
        <authorList>
            <person name="Stevens M.J."/>
            <person name="Cernela N."/>
            <person name="Spoerry Serrano N."/>
            <person name="Schmitt S."/>
            <person name="Schrenzel J."/>
            <person name="Stephan R."/>
        </authorList>
    </citation>
    <scope>NUCLEOTIDE SEQUENCE [LARGE SCALE GENOMIC DNA]</scope>
    <source>
        <strain evidence="2 3">PP422</strain>
    </source>
</reference>